<dbReference type="EMBL" id="JAAGNX010000001">
    <property type="protein sequence ID" value="NDV61087.1"/>
    <property type="molecule type" value="Genomic_DNA"/>
</dbReference>
<protein>
    <recommendedName>
        <fullName evidence="1">DNA-directed RNA polymerase</fullName>
        <ecNumber evidence="1">2.7.7.6</ecNumber>
    </recommendedName>
</protein>
<feature type="domain" description="DNA-directed RNA polymerase subunit 2 hybrid-binding" evidence="6">
    <location>
        <begin position="113"/>
        <end position="298"/>
    </location>
</feature>
<dbReference type="InterPro" id="IPR037033">
    <property type="entry name" value="DNA-dir_RNAP_su2_hyb_sf"/>
</dbReference>
<dbReference type="AlphaFoldDB" id="A0A6B2LZ89"/>
<organism evidence="7 8">
    <name type="scientific">Oceanipulchritudo coccoides</name>
    <dbReference type="NCBI Taxonomy" id="2706888"/>
    <lineage>
        <taxon>Bacteria</taxon>
        <taxon>Pseudomonadati</taxon>
        <taxon>Verrucomicrobiota</taxon>
        <taxon>Opitutia</taxon>
        <taxon>Puniceicoccales</taxon>
        <taxon>Oceanipulchritudinaceae</taxon>
        <taxon>Oceanipulchritudo</taxon>
    </lineage>
</organism>
<dbReference type="Gene3D" id="2.40.270.10">
    <property type="entry name" value="DNA-directed RNA polymerase, subunit 2, domain 6"/>
    <property type="match status" value="1"/>
</dbReference>
<dbReference type="Gene3D" id="2.40.50.150">
    <property type="match status" value="1"/>
</dbReference>
<dbReference type="Proteomes" id="UP000478417">
    <property type="component" value="Unassembled WGS sequence"/>
</dbReference>
<evidence type="ECO:0000256" key="1">
    <source>
        <dbReference type="ARBA" id="ARBA00012418"/>
    </source>
</evidence>
<proteinExistence type="predicted"/>
<dbReference type="InterPro" id="IPR007120">
    <property type="entry name" value="DNA-dir_RNAP_su2_dom"/>
</dbReference>
<evidence type="ECO:0000256" key="4">
    <source>
        <dbReference type="ARBA" id="ARBA00022695"/>
    </source>
</evidence>
<evidence type="ECO:0000313" key="8">
    <source>
        <dbReference type="Proteomes" id="UP000478417"/>
    </source>
</evidence>
<dbReference type="EC" id="2.7.7.6" evidence="1"/>
<dbReference type="GO" id="GO:0003899">
    <property type="term" value="F:DNA-directed RNA polymerase activity"/>
    <property type="evidence" value="ECO:0007669"/>
    <property type="project" value="UniProtKB-EC"/>
</dbReference>
<dbReference type="GO" id="GO:0000428">
    <property type="term" value="C:DNA-directed RNA polymerase complex"/>
    <property type="evidence" value="ECO:0007669"/>
    <property type="project" value="UniProtKB-KW"/>
</dbReference>
<keyword evidence="4" id="KW-0548">Nucleotidyltransferase</keyword>
<keyword evidence="5" id="KW-0804">Transcription</keyword>
<dbReference type="RefSeq" id="WP_163961701.1">
    <property type="nucleotide sequence ID" value="NZ_JAAGNX010000001.1"/>
</dbReference>
<keyword evidence="3" id="KW-0808">Transferase</keyword>
<keyword evidence="8" id="KW-1185">Reference proteome</keyword>
<dbReference type="Gene3D" id="3.90.1100.10">
    <property type="match status" value="1"/>
</dbReference>
<dbReference type="SUPFAM" id="SSF64484">
    <property type="entry name" value="beta and beta-prime subunits of DNA dependent RNA-polymerase"/>
    <property type="match status" value="1"/>
</dbReference>
<reference evidence="7 8" key="1">
    <citation type="submission" date="2020-02" db="EMBL/GenBank/DDBJ databases">
        <title>Albibacoteraceae fam. nov., the first described family within the subdivision 4 Verrucomicrobia.</title>
        <authorList>
            <person name="Xi F."/>
        </authorList>
    </citation>
    <scope>NUCLEOTIDE SEQUENCE [LARGE SCALE GENOMIC DNA]</scope>
    <source>
        <strain evidence="7 8">CK1056</strain>
    </source>
</reference>
<evidence type="ECO:0000313" key="7">
    <source>
        <dbReference type="EMBL" id="NDV61087.1"/>
    </source>
</evidence>
<dbReference type="GO" id="GO:0006351">
    <property type="term" value="P:DNA-templated transcription"/>
    <property type="evidence" value="ECO:0007669"/>
    <property type="project" value="InterPro"/>
</dbReference>
<evidence type="ECO:0000256" key="5">
    <source>
        <dbReference type="ARBA" id="ARBA00023163"/>
    </source>
</evidence>
<gene>
    <name evidence="7" type="ORF">G0Q06_01345</name>
</gene>
<keyword evidence="2" id="KW-0240">DNA-directed RNA polymerase</keyword>
<dbReference type="GO" id="GO:0003677">
    <property type="term" value="F:DNA binding"/>
    <property type="evidence" value="ECO:0007669"/>
    <property type="project" value="InterPro"/>
</dbReference>
<sequence>MDFILESPTRLLGSHTNLQPLPSAVHGTRTFYGARFFNQAMPIEGGEAPLVQNLADGETGDSFDKVMGKHLGAVFNDSDQPLVVSNITDDEIELQTPNGEKIIKDLYRNFLFNRKSAISNTPLVKKGDTVKPGQILAKSNYTDDQGNQAMGLNARIAVIPYKGASMDDAIVISERFAKRLKSQAAYARSMDYKNGIKGGKGHYQGLFRDKFENRQLDKLDKDGVVQVGQVLEQGDPIILASKPRMISSQNLDLGGLSRFMQNSRADASEVWDHESPGKVINVTRTRNGVKVDNFIILSQKPLEACAKLVKYSYRKVRLESTLKPQNIIMNVPFHSLQLLSSRH</sequence>
<comment type="caution">
    <text evidence="7">The sequence shown here is derived from an EMBL/GenBank/DDBJ whole genome shotgun (WGS) entry which is preliminary data.</text>
</comment>
<accession>A0A6B2LZ89</accession>
<dbReference type="Gene3D" id="2.40.50.100">
    <property type="match status" value="1"/>
</dbReference>
<evidence type="ECO:0000256" key="2">
    <source>
        <dbReference type="ARBA" id="ARBA00022478"/>
    </source>
</evidence>
<dbReference type="InterPro" id="IPR014724">
    <property type="entry name" value="RNA_pol_RPB2_OB-fold"/>
</dbReference>
<dbReference type="Pfam" id="PF00562">
    <property type="entry name" value="RNA_pol_Rpb2_6"/>
    <property type="match status" value="1"/>
</dbReference>
<evidence type="ECO:0000256" key="3">
    <source>
        <dbReference type="ARBA" id="ARBA00022679"/>
    </source>
</evidence>
<evidence type="ECO:0000259" key="6">
    <source>
        <dbReference type="Pfam" id="PF00562"/>
    </source>
</evidence>
<name>A0A6B2LZ89_9BACT</name>